<organism evidence="1 2">
    <name type="scientific">Macrolepiota fuliginosa MF-IS2</name>
    <dbReference type="NCBI Taxonomy" id="1400762"/>
    <lineage>
        <taxon>Eukaryota</taxon>
        <taxon>Fungi</taxon>
        <taxon>Dikarya</taxon>
        <taxon>Basidiomycota</taxon>
        <taxon>Agaricomycotina</taxon>
        <taxon>Agaricomycetes</taxon>
        <taxon>Agaricomycetidae</taxon>
        <taxon>Agaricales</taxon>
        <taxon>Agaricineae</taxon>
        <taxon>Agaricaceae</taxon>
        <taxon>Macrolepiota</taxon>
    </lineage>
</organism>
<dbReference type="AlphaFoldDB" id="A0A9P5XE63"/>
<gene>
    <name evidence="1" type="ORF">P691DRAFT_813229</name>
</gene>
<comment type="caution">
    <text evidence="1">The sequence shown here is derived from an EMBL/GenBank/DDBJ whole genome shotgun (WGS) entry which is preliminary data.</text>
</comment>
<sequence>MSLINRAEVPESWQWYVHPNRDIYYYNLGMRLLSTDDIRKPDIRAVVVGIRNEYYEDLAQDSDFQHLPIDWVMTITDCNIMDRTALVAIHSRTAGKSYEWIEDRGLVEKPKEHFWAHIAEYPAHDKSIPSALEDQFVRALSNAQQKTKENRVFPLDGSQIEAVIRQYNYLKAGQAHGNQKATACIAWLMGAVMPLDELKDDSSGARISDDLIHALTRVHI</sequence>
<protein>
    <submittedName>
        <fullName evidence="1">Uncharacterized protein</fullName>
    </submittedName>
</protein>
<proteinExistence type="predicted"/>
<evidence type="ECO:0000313" key="2">
    <source>
        <dbReference type="Proteomes" id="UP000807342"/>
    </source>
</evidence>
<evidence type="ECO:0000313" key="1">
    <source>
        <dbReference type="EMBL" id="KAF9449055.1"/>
    </source>
</evidence>
<dbReference type="OrthoDB" id="3166422at2759"/>
<reference evidence="1" key="1">
    <citation type="submission" date="2020-11" db="EMBL/GenBank/DDBJ databases">
        <authorList>
            <consortium name="DOE Joint Genome Institute"/>
            <person name="Ahrendt S."/>
            <person name="Riley R."/>
            <person name="Andreopoulos W."/>
            <person name="Labutti K."/>
            <person name="Pangilinan J."/>
            <person name="Ruiz-Duenas F.J."/>
            <person name="Barrasa J.M."/>
            <person name="Sanchez-Garcia M."/>
            <person name="Camarero S."/>
            <person name="Miyauchi S."/>
            <person name="Serrano A."/>
            <person name="Linde D."/>
            <person name="Babiker R."/>
            <person name="Drula E."/>
            <person name="Ayuso-Fernandez I."/>
            <person name="Pacheco R."/>
            <person name="Padilla G."/>
            <person name="Ferreira P."/>
            <person name="Barriuso J."/>
            <person name="Kellner H."/>
            <person name="Castanera R."/>
            <person name="Alfaro M."/>
            <person name="Ramirez L."/>
            <person name="Pisabarro A.G."/>
            <person name="Kuo A."/>
            <person name="Tritt A."/>
            <person name="Lipzen A."/>
            <person name="He G."/>
            <person name="Yan M."/>
            <person name="Ng V."/>
            <person name="Cullen D."/>
            <person name="Martin F."/>
            <person name="Rosso M.-N."/>
            <person name="Henrissat B."/>
            <person name="Hibbett D."/>
            <person name="Martinez A.T."/>
            <person name="Grigoriev I.V."/>
        </authorList>
    </citation>
    <scope>NUCLEOTIDE SEQUENCE</scope>
    <source>
        <strain evidence="1">MF-IS2</strain>
    </source>
</reference>
<keyword evidence="2" id="KW-1185">Reference proteome</keyword>
<accession>A0A9P5XE63</accession>
<dbReference type="Proteomes" id="UP000807342">
    <property type="component" value="Unassembled WGS sequence"/>
</dbReference>
<dbReference type="EMBL" id="MU151142">
    <property type="protein sequence ID" value="KAF9449055.1"/>
    <property type="molecule type" value="Genomic_DNA"/>
</dbReference>
<name>A0A9P5XE63_9AGAR</name>